<organism evidence="1">
    <name type="scientific">marine metagenome</name>
    <dbReference type="NCBI Taxonomy" id="408172"/>
    <lineage>
        <taxon>unclassified sequences</taxon>
        <taxon>metagenomes</taxon>
        <taxon>ecological metagenomes</taxon>
    </lineage>
</organism>
<accession>A0A383EG28</accession>
<feature type="non-terminal residue" evidence="1">
    <location>
        <position position="83"/>
    </location>
</feature>
<evidence type="ECO:0000313" key="1">
    <source>
        <dbReference type="EMBL" id="SVE55574.1"/>
    </source>
</evidence>
<proteinExistence type="predicted"/>
<dbReference type="AlphaFoldDB" id="A0A383EG28"/>
<sequence length="83" mass="9415">MRVLSISLIFALAWPAFGMELPRLEDLMSESEMAVTGVGRLTADEKQALREWLEVFVDQDAKFAARKYAEQRKAEARAKKVQA</sequence>
<reference evidence="1" key="1">
    <citation type="submission" date="2018-05" db="EMBL/GenBank/DDBJ databases">
        <authorList>
            <person name="Lanie J.A."/>
            <person name="Ng W.-L."/>
            <person name="Kazmierczak K.M."/>
            <person name="Andrzejewski T.M."/>
            <person name="Davidsen T.M."/>
            <person name="Wayne K.J."/>
            <person name="Tettelin H."/>
            <person name="Glass J.I."/>
            <person name="Rusch D."/>
            <person name="Podicherti R."/>
            <person name="Tsui H.-C.T."/>
            <person name="Winkler M.E."/>
        </authorList>
    </citation>
    <scope>NUCLEOTIDE SEQUENCE</scope>
</reference>
<protein>
    <submittedName>
        <fullName evidence="1">Uncharacterized protein</fullName>
    </submittedName>
</protein>
<dbReference type="EMBL" id="UINC01225482">
    <property type="protein sequence ID" value="SVE55574.1"/>
    <property type="molecule type" value="Genomic_DNA"/>
</dbReference>
<name>A0A383EG28_9ZZZZ</name>
<gene>
    <name evidence="1" type="ORF">METZ01_LOCUS508428</name>
</gene>